<comment type="caution">
    <text evidence="5">The sequence shown here is derived from an EMBL/GenBank/DDBJ whole genome shotgun (WGS) entry which is preliminary data.</text>
</comment>
<evidence type="ECO:0000256" key="3">
    <source>
        <dbReference type="ARBA" id="ARBA00023134"/>
    </source>
</evidence>
<dbReference type="SMART" id="SM00889">
    <property type="entry name" value="EFG_IV"/>
    <property type="match status" value="1"/>
</dbReference>
<evidence type="ECO:0000313" key="6">
    <source>
        <dbReference type="Proteomes" id="UP001198893"/>
    </source>
</evidence>
<dbReference type="Gene3D" id="2.40.30.10">
    <property type="entry name" value="Translation factors"/>
    <property type="match status" value="1"/>
</dbReference>
<evidence type="ECO:0000256" key="1">
    <source>
        <dbReference type="ARBA" id="ARBA00022741"/>
    </source>
</evidence>
<dbReference type="Proteomes" id="UP001198893">
    <property type="component" value="Unassembled WGS sequence"/>
</dbReference>
<dbReference type="Pfam" id="PF00679">
    <property type="entry name" value="EFG_C"/>
    <property type="match status" value="1"/>
</dbReference>
<dbReference type="Pfam" id="PF14492">
    <property type="entry name" value="EFG_III"/>
    <property type="match status" value="1"/>
</dbReference>
<keyword evidence="2" id="KW-0648">Protein biosynthesis</keyword>
<dbReference type="GO" id="GO:0032790">
    <property type="term" value="P:ribosome disassembly"/>
    <property type="evidence" value="ECO:0007669"/>
    <property type="project" value="TreeGrafter"/>
</dbReference>
<organism evidence="5 6">
    <name type="scientific">Roseburia amylophila</name>
    <dbReference type="NCBI Taxonomy" id="2981794"/>
    <lineage>
        <taxon>Bacteria</taxon>
        <taxon>Bacillati</taxon>
        <taxon>Bacillota</taxon>
        <taxon>Clostridia</taxon>
        <taxon>Lachnospirales</taxon>
        <taxon>Lachnospiraceae</taxon>
        <taxon>Roseburia</taxon>
    </lineage>
</organism>
<dbReference type="SUPFAM" id="SSF52540">
    <property type="entry name" value="P-loop containing nucleoside triphosphate hydrolases"/>
    <property type="match status" value="1"/>
</dbReference>
<evidence type="ECO:0000256" key="2">
    <source>
        <dbReference type="ARBA" id="ARBA00022917"/>
    </source>
</evidence>
<dbReference type="AlphaFoldDB" id="A0AAW4WNQ4"/>
<dbReference type="InterPro" id="IPR000640">
    <property type="entry name" value="EFG_V-like"/>
</dbReference>
<dbReference type="EMBL" id="JAJEQW010000021">
    <property type="protein sequence ID" value="MCC2243422.1"/>
    <property type="molecule type" value="Genomic_DNA"/>
</dbReference>
<dbReference type="SMART" id="SM00838">
    <property type="entry name" value="EFG_C"/>
    <property type="match status" value="1"/>
</dbReference>
<dbReference type="RefSeq" id="WP_227710828.1">
    <property type="nucleotide sequence ID" value="NZ_JAJEQW010000021.1"/>
</dbReference>
<dbReference type="Pfam" id="PF22042">
    <property type="entry name" value="EF-G_D2"/>
    <property type="match status" value="1"/>
</dbReference>
<dbReference type="Gene3D" id="3.30.70.870">
    <property type="entry name" value="Elongation Factor G (Translational Gtpase), domain 3"/>
    <property type="match status" value="1"/>
</dbReference>
<dbReference type="InterPro" id="IPR031157">
    <property type="entry name" value="G_TR_CS"/>
</dbReference>
<dbReference type="Gene3D" id="3.30.230.10">
    <property type="match status" value="1"/>
</dbReference>
<dbReference type="InterPro" id="IPR014721">
    <property type="entry name" value="Ribsml_uS5_D2-typ_fold_subgr"/>
</dbReference>
<dbReference type="SUPFAM" id="SSF54211">
    <property type="entry name" value="Ribosomal protein S5 domain 2-like"/>
    <property type="match status" value="1"/>
</dbReference>
<sequence length="862" mass="97856">MKKLVIGILAHVDAGKTTLSESMLYTSGSIRHLGRVDNKDAYLDNNAMERERGITIFSKQAEFSWKDMAITLLDTPGHVDFSAEMERTLKVLDYAVLVISGADGVQGHTRTLWRLLKLYQVPVFLFINKMDQPGADKEALLWEIKEHLDSNCIDFTQEQNEGFYEEAAMCEEAAMEKFLSEGSLASNDLAQMIAKRELFPCYFGSALKVQGVEELLDGLYEYGRTPQYPDKFGAKIFKIAREEQGNRLTYLKVTGGTLHVKDMLNGKAGEEEWAEKVNQIRIYSGEKYEAVSEAAAGTVCAVTGLTKTYPGEGLGIEEESILSVLEPVRSVKLVLPKEVPVAVMLPKLKQLEEENPELHIVYREETGEILIKLMGEVQLEILQKLVKERYGVVVDFGEEKIIYKETIRNTVEGVGHFEPLRHYAEVHLLLEPGERGSGLCFQTDCSEDILDKNWQRLILTHLAEREHKGVLTGSAITDMKITVVSGWAHPKHTEGGDFRQATYRAIRQGLMEADSVLLEPYYAFRLEIPEECLGRAMHDMEQRNSRMDAPQIENGMALLTGSGPVSKLSDYQKELNTYAKGRGKFFCTLQGYEVCQNQDEVVEAIGYQPEADLYNTSDSVFCAHGAGYLVPWYEVKEHMHMPSVLEEDGGGKEERIKVHRPGVVEDWVDTDEIDAILEKTFYANRQEGKRKNGVVRKHKAENNAPTVRTYHKPEKLERYLLVDGYNVIYAWKDLHELAEVNLDGARGKLQDILCNYQGIFGGEVIVVFDAYRLTGHKTEQLDYHNIHIVFTKEAETADQYIERFAHEHHNHYDVTVATSDGLEQMIIRGQDCKLISAREFEQEVKRANSTMWDNYRNGQNIF</sequence>
<dbReference type="GO" id="GO:0003924">
    <property type="term" value="F:GTPase activity"/>
    <property type="evidence" value="ECO:0007669"/>
    <property type="project" value="InterPro"/>
</dbReference>
<feature type="domain" description="Tr-type G" evidence="4">
    <location>
        <begin position="1"/>
        <end position="227"/>
    </location>
</feature>
<dbReference type="NCBIfam" id="TIGR00231">
    <property type="entry name" value="small_GTP"/>
    <property type="match status" value="1"/>
</dbReference>
<dbReference type="CDD" id="cd10912">
    <property type="entry name" value="PIN_YacP-like"/>
    <property type="match status" value="1"/>
</dbReference>
<dbReference type="Gene3D" id="3.40.50.300">
    <property type="entry name" value="P-loop containing nucleotide triphosphate hydrolases"/>
    <property type="match status" value="1"/>
</dbReference>
<dbReference type="SUPFAM" id="SSF50447">
    <property type="entry name" value="Translation proteins"/>
    <property type="match status" value="1"/>
</dbReference>
<evidence type="ECO:0000313" key="5">
    <source>
        <dbReference type="EMBL" id="MCC2243422.1"/>
    </source>
</evidence>
<gene>
    <name evidence="5" type="ORF">LKD47_14160</name>
</gene>
<dbReference type="SUPFAM" id="SSF54980">
    <property type="entry name" value="EF-G C-terminal domain-like"/>
    <property type="match status" value="2"/>
</dbReference>
<dbReference type="InterPro" id="IPR035647">
    <property type="entry name" value="EFG_III/V"/>
</dbReference>
<keyword evidence="3" id="KW-0342">GTP-binding</keyword>
<dbReference type="InterPro" id="IPR000795">
    <property type="entry name" value="T_Tr_GTP-bd_dom"/>
</dbReference>
<dbReference type="GO" id="GO:0006412">
    <property type="term" value="P:translation"/>
    <property type="evidence" value="ECO:0007669"/>
    <property type="project" value="UniProtKB-KW"/>
</dbReference>
<accession>A0AAW4WNQ4</accession>
<dbReference type="InterPro" id="IPR053905">
    <property type="entry name" value="EF-G-like_DII"/>
</dbReference>
<dbReference type="Pfam" id="PF05991">
    <property type="entry name" value="NYN_YacP"/>
    <property type="match status" value="1"/>
</dbReference>
<dbReference type="Pfam" id="PF03764">
    <property type="entry name" value="EFG_IV"/>
    <property type="match status" value="1"/>
</dbReference>
<dbReference type="InterPro" id="IPR010298">
    <property type="entry name" value="YacP-like"/>
</dbReference>
<dbReference type="PANTHER" id="PTHR43261:SF1">
    <property type="entry name" value="RIBOSOME-RELEASING FACTOR 2, MITOCHONDRIAL"/>
    <property type="match status" value="1"/>
</dbReference>
<dbReference type="Gene3D" id="3.30.70.240">
    <property type="match status" value="1"/>
</dbReference>
<dbReference type="PROSITE" id="PS51722">
    <property type="entry name" value="G_TR_2"/>
    <property type="match status" value="1"/>
</dbReference>
<dbReference type="InterPro" id="IPR009000">
    <property type="entry name" value="Transl_B-barrel_sf"/>
</dbReference>
<dbReference type="PROSITE" id="PS00301">
    <property type="entry name" value="G_TR_1"/>
    <property type="match status" value="1"/>
</dbReference>
<dbReference type="InterPro" id="IPR020568">
    <property type="entry name" value="Ribosomal_Su5_D2-typ_SF"/>
</dbReference>
<dbReference type="InterPro" id="IPR005517">
    <property type="entry name" value="Transl_elong_EFG/EF2_IV"/>
</dbReference>
<dbReference type="InterPro" id="IPR027417">
    <property type="entry name" value="P-loop_NTPase"/>
</dbReference>
<dbReference type="InterPro" id="IPR041095">
    <property type="entry name" value="EFG_II"/>
</dbReference>
<reference evidence="5" key="1">
    <citation type="submission" date="2021-10" db="EMBL/GenBank/DDBJ databases">
        <title>Anaerobic single-cell dispensing facilitates the cultivation of human gut bacteria.</title>
        <authorList>
            <person name="Afrizal A."/>
        </authorList>
    </citation>
    <scope>NUCLEOTIDE SEQUENCE</scope>
    <source>
        <strain evidence="5">CLA-AA-H204</strain>
    </source>
</reference>
<dbReference type="PANTHER" id="PTHR43261">
    <property type="entry name" value="TRANSLATION ELONGATION FACTOR G-RELATED"/>
    <property type="match status" value="1"/>
</dbReference>
<dbReference type="InterPro" id="IPR005225">
    <property type="entry name" value="Small_GTP-bd"/>
</dbReference>
<dbReference type="PRINTS" id="PR00315">
    <property type="entry name" value="ELONGATNFCT"/>
</dbReference>
<dbReference type="GO" id="GO:0005525">
    <property type="term" value="F:GTP binding"/>
    <property type="evidence" value="ECO:0007669"/>
    <property type="project" value="UniProtKB-KW"/>
</dbReference>
<proteinExistence type="predicted"/>
<protein>
    <submittedName>
        <fullName evidence="5">TetM/TetW/TetO/TetS family tetracycline resistance ribosomal protection protein</fullName>
    </submittedName>
</protein>
<evidence type="ECO:0000259" key="4">
    <source>
        <dbReference type="PROSITE" id="PS51722"/>
    </source>
</evidence>
<dbReference type="Pfam" id="PF00009">
    <property type="entry name" value="GTP_EFTU"/>
    <property type="match status" value="1"/>
</dbReference>
<name>A0AAW4WNQ4_9FIRM</name>
<keyword evidence="1" id="KW-0547">Nucleotide-binding</keyword>